<dbReference type="EMBL" id="CP002873">
    <property type="protein sequence ID" value="AGA65543.1"/>
    <property type="molecule type" value="Genomic_DNA"/>
</dbReference>
<keyword evidence="1" id="KW-0732">Signal</keyword>
<proteinExistence type="predicted"/>
<evidence type="ECO:0008006" key="4">
    <source>
        <dbReference type="Google" id="ProtNLM"/>
    </source>
</evidence>
<feature type="signal peptide" evidence="1">
    <location>
        <begin position="1"/>
        <end position="20"/>
    </location>
</feature>
<dbReference type="KEGG" id="bpip:BPP43_00925"/>
<keyword evidence="3" id="KW-1185">Reference proteome</keyword>
<evidence type="ECO:0000256" key="1">
    <source>
        <dbReference type="SAM" id="SignalP"/>
    </source>
</evidence>
<dbReference type="PROSITE" id="PS51257">
    <property type="entry name" value="PROKAR_LIPOPROTEIN"/>
    <property type="match status" value="1"/>
</dbReference>
<evidence type="ECO:0000313" key="2">
    <source>
        <dbReference type="EMBL" id="AGA65543.1"/>
    </source>
</evidence>
<feature type="chain" id="PRO_5017292047" description="Lipoprotein" evidence="1">
    <location>
        <begin position="21"/>
        <end position="267"/>
    </location>
</feature>
<dbReference type="Proteomes" id="UP000010793">
    <property type="component" value="Chromosome"/>
</dbReference>
<dbReference type="AlphaFoldDB" id="A0A3B6VHY3"/>
<protein>
    <recommendedName>
        <fullName evidence="4">Lipoprotein</fullName>
    </recommendedName>
</protein>
<evidence type="ECO:0000313" key="3">
    <source>
        <dbReference type="Proteomes" id="UP000010793"/>
    </source>
</evidence>
<sequence>MKKTLFITLSLFTMILFLLSCNNNSLKPDTYTKEEINRKYPYWNVGVAEFKIAEDLTNYATITVEEKRFILRCMALMRTAVNSEEFPTKVNEKKNELGSSVDASYGNFSIKKGDMYDPNIMVEVIRTVKHDFIYEKLKTGGAGLGVVGQSRYVHYVGGQPVDQIPTADWVGFENANWIQWSGNSLYGYASFSGLMFHEHMHNIGFSHVGTYAVPYALQDIVQKLIERILYGDLKSKYAKALDELTAYYYTEYKDLLIEDSVFDPSKK</sequence>
<gene>
    <name evidence="2" type="ORF">BPP43_00925</name>
</gene>
<dbReference type="RefSeq" id="WP_015273887.1">
    <property type="nucleotide sequence ID" value="NC_019908.1"/>
</dbReference>
<name>A0A3B6VHY3_BRAPL</name>
<accession>A0A3B6VHY3</accession>
<reference evidence="2 3" key="1">
    <citation type="journal article" date="2013" name="Genome Announc.">
        <title>Complete Genome Sequence of the Porcine Strain Brachyspira pilosicoli P43/6/78(T.).</title>
        <authorList>
            <person name="Lin C."/>
            <person name="den Bakker H.C."/>
            <person name="Suzuki H."/>
            <person name="Lefebure T."/>
            <person name="Ponnala L."/>
            <person name="Sun Q."/>
            <person name="Stanhope M.J."/>
            <person name="Wiedmann M."/>
            <person name="Duhamel G.E."/>
        </authorList>
    </citation>
    <scope>NUCLEOTIDE SEQUENCE [LARGE SCALE GENOMIC DNA]</scope>
    <source>
        <strain evidence="2 3">P43/6/78</strain>
    </source>
</reference>
<organism evidence="2 3">
    <name type="scientific">Brachyspira pilosicoli P43/6/78</name>
    <dbReference type="NCBI Taxonomy" id="1042417"/>
    <lineage>
        <taxon>Bacteria</taxon>
        <taxon>Pseudomonadati</taxon>
        <taxon>Spirochaetota</taxon>
        <taxon>Spirochaetia</taxon>
        <taxon>Brachyspirales</taxon>
        <taxon>Brachyspiraceae</taxon>
        <taxon>Brachyspira</taxon>
    </lineage>
</organism>